<organism evidence="1 2">
    <name type="scientific">Brachionus plicatilis</name>
    <name type="common">Marine rotifer</name>
    <name type="synonym">Brachionus muelleri</name>
    <dbReference type="NCBI Taxonomy" id="10195"/>
    <lineage>
        <taxon>Eukaryota</taxon>
        <taxon>Metazoa</taxon>
        <taxon>Spiralia</taxon>
        <taxon>Gnathifera</taxon>
        <taxon>Rotifera</taxon>
        <taxon>Eurotatoria</taxon>
        <taxon>Monogononta</taxon>
        <taxon>Pseudotrocha</taxon>
        <taxon>Ploima</taxon>
        <taxon>Brachionidae</taxon>
        <taxon>Brachionus</taxon>
    </lineage>
</organism>
<evidence type="ECO:0000313" key="1">
    <source>
        <dbReference type="EMBL" id="RNA36232.1"/>
    </source>
</evidence>
<comment type="caution">
    <text evidence="1">The sequence shown here is derived from an EMBL/GenBank/DDBJ whole genome shotgun (WGS) entry which is preliminary data.</text>
</comment>
<dbReference type="Proteomes" id="UP000276133">
    <property type="component" value="Unassembled WGS sequence"/>
</dbReference>
<keyword evidence="2" id="KW-1185">Reference proteome</keyword>
<reference evidence="1 2" key="1">
    <citation type="journal article" date="2018" name="Sci. Rep.">
        <title>Genomic signatures of local adaptation to the degree of environmental predictability in rotifers.</title>
        <authorList>
            <person name="Franch-Gras L."/>
            <person name="Hahn C."/>
            <person name="Garcia-Roger E.M."/>
            <person name="Carmona M.J."/>
            <person name="Serra M."/>
            <person name="Gomez A."/>
        </authorList>
    </citation>
    <scope>NUCLEOTIDE SEQUENCE [LARGE SCALE GENOMIC DNA]</scope>
    <source>
        <strain evidence="1">HYR1</strain>
    </source>
</reference>
<accession>A0A3M7SKI1</accession>
<protein>
    <submittedName>
        <fullName evidence="1">Uncharacterized protein</fullName>
    </submittedName>
</protein>
<dbReference type="AlphaFoldDB" id="A0A3M7SKI1"/>
<evidence type="ECO:0000313" key="2">
    <source>
        <dbReference type="Proteomes" id="UP000276133"/>
    </source>
</evidence>
<proteinExistence type="predicted"/>
<gene>
    <name evidence="1" type="ORF">BpHYR1_049129</name>
</gene>
<name>A0A3M7SKI1_BRAPC</name>
<dbReference type="EMBL" id="REGN01001210">
    <property type="protein sequence ID" value="RNA36232.1"/>
    <property type="molecule type" value="Genomic_DNA"/>
</dbReference>
<sequence length="157" mass="18267">MYKYYLGSLTHKKKASEYLSNELEIFENNLAKRPIQIKYNQVVGLILTEICSLDHLVWILCKYNKNLTRTESTGAELFQKDKVKLGEYLSKVYFRGNNKTKITHQHTKVTCKNNLEGSRIPDRNQYAAIIYNYSPKEGEKIMVSKTHKAILKSAFKI</sequence>